<feature type="region of interest" description="Disordered" evidence="1">
    <location>
        <begin position="1"/>
        <end position="62"/>
    </location>
</feature>
<keyword evidence="2" id="KW-0812">Transmembrane</keyword>
<dbReference type="EMBL" id="SMKY01000007">
    <property type="protein sequence ID" value="TDD90724.1"/>
    <property type="molecule type" value="Genomic_DNA"/>
</dbReference>
<dbReference type="RefSeq" id="WP_132193578.1">
    <property type="nucleotide sequence ID" value="NZ_SMKY01000007.1"/>
</dbReference>
<evidence type="ECO:0000313" key="4">
    <source>
        <dbReference type="Proteomes" id="UP000295578"/>
    </source>
</evidence>
<evidence type="ECO:0000313" key="3">
    <source>
        <dbReference type="EMBL" id="TDD90724.1"/>
    </source>
</evidence>
<dbReference type="AlphaFoldDB" id="A0A4R5C1Q4"/>
<keyword evidence="2" id="KW-1133">Transmembrane helix</keyword>
<evidence type="ECO:0000256" key="2">
    <source>
        <dbReference type="SAM" id="Phobius"/>
    </source>
</evidence>
<name>A0A4R5C1Q4_9ACTN</name>
<comment type="caution">
    <text evidence="3">The sequence shown here is derived from an EMBL/GenBank/DDBJ whole genome shotgun (WGS) entry which is preliminary data.</text>
</comment>
<feature type="transmembrane region" description="Helical" evidence="2">
    <location>
        <begin position="77"/>
        <end position="97"/>
    </location>
</feature>
<accession>A0A4R5C1Q4</accession>
<protein>
    <recommendedName>
        <fullName evidence="5">DUF485 domain-containing protein</fullName>
    </recommendedName>
</protein>
<dbReference type="Proteomes" id="UP000295578">
    <property type="component" value="Unassembled WGS sequence"/>
</dbReference>
<gene>
    <name evidence="3" type="ORF">E1293_03190</name>
</gene>
<keyword evidence="4" id="KW-1185">Reference proteome</keyword>
<evidence type="ECO:0000256" key="1">
    <source>
        <dbReference type="SAM" id="MobiDB-lite"/>
    </source>
</evidence>
<feature type="compositionally biased region" description="Low complexity" evidence="1">
    <location>
        <begin position="24"/>
        <end position="34"/>
    </location>
</feature>
<proteinExistence type="predicted"/>
<sequence length="145" mass="15080">MTDERRAMAAAAAVRTRAAEGVAPPGTQTTGPDTPGDDQSDSDPSHPVLSCSASFGSVPRPDPAAAPALIRAQLRTALGTGAVVLTVLAGLPALLALVPELARTRVHGVPLPGLVLAFGVQPVWIAVALRQLRRAERAEREFPRR</sequence>
<feature type="transmembrane region" description="Helical" evidence="2">
    <location>
        <begin position="109"/>
        <end position="129"/>
    </location>
</feature>
<evidence type="ECO:0008006" key="5">
    <source>
        <dbReference type="Google" id="ProtNLM"/>
    </source>
</evidence>
<keyword evidence="2" id="KW-0472">Membrane</keyword>
<reference evidence="3 4" key="1">
    <citation type="submission" date="2019-03" db="EMBL/GenBank/DDBJ databases">
        <title>Draft genome sequences of novel Actinobacteria.</title>
        <authorList>
            <person name="Sahin N."/>
            <person name="Ay H."/>
            <person name="Saygin H."/>
        </authorList>
    </citation>
    <scope>NUCLEOTIDE SEQUENCE [LARGE SCALE GENOMIC DNA]</scope>
    <source>
        <strain evidence="3 4">DSM 45941</strain>
    </source>
</reference>
<organism evidence="3 4">
    <name type="scientific">Actinomadura darangshiensis</name>
    <dbReference type="NCBI Taxonomy" id="705336"/>
    <lineage>
        <taxon>Bacteria</taxon>
        <taxon>Bacillati</taxon>
        <taxon>Actinomycetota</taxon>
        <taxon>Actinomycetes</taxon>
        <taxon>Streptosporangiales</taxon>
        <taxon>Thermomonosporaceae</taxon>
        <taxon>Actinomadura</taxon>
    </lineage>
</organism>